<dbReference type="NCBIfam" id="TIGR04354">
    <property type="entry name" value="amphi-Trp"/>
    <property type="match status" value="1"/>
</dbReference>
<proteinExistence type="predicted"/>
<feature type="domain" description="Amphi-Trp" evidence="1">
    <location>
        <begin position="9"/>
        <end position="77"/>
    </location>
</feature>
<dbReference type="RefSeq" id="WP_179910424.1">
    <property type="nucleotide sequence ID" value="NZ_CP058910.1"/>
</dbReference>
<keyword evidence="3" id="KW-1185">Reference proteome</keyword>
<protein>
    <submittedName>
        <fullName evidence="2">Amphi-Trp domain-containing protein</fullName>
    </submittedName>
</protein>
<reference evidence="2 3" key="1">
    <citation type="submission" date="2020-07" db="EMBL/GenBank/DDBJ databases">
        <title>Halosimplex pelagicum sp. nov. and Halosimplex rubrum sp. nov., isolated from salted brown alga Laminaria, and emended description of the genus Halosimplex.</title>
        <authorList>
            <person name="Cui H."/>
        </authorList>
    </citation>
    <scope>NUCLEOTIDE SEQUENCE [LARGE SCALE GENOMIC DNA]</scope>
    <source>
        <strain evidence="2 3">R27</strain>
    </source>
</reference>
<evidence type="ECO:0000313" key="2">
    <source>
        <dbReference type="EMBL" id="QLH76486.1"/>
    </source>
</evidence>
<dbReference type="Proteomes" id="UP000509667">
    <property type="component" value="Chromosome"/>
</dbReference>
<name>A0A7D5NYK4_9EURY</name>
<sequence length="78" mass="8679">MSKELEAYDMTRDEAADKLESIAADLRGDGSFDVNVNNRTVHLAPPENIGVEVGVREMSSLLRGSREAFTVKLDWKPE</sequence>
<accession>A0A7D5NYK4</accession>
<evidence type="ECO:0000313" key="3">
    <source>
        <dbReference type="Proteomes" id="UP000509667"/>
    </source>
</evidence>
<organism evidence="2 3">
    <name type="scientific">Halosimplex rubrum</name>
    <dbReference type="NCBI Taxonomy" id="869889"/>
    <lineage>
        <taxon>Archaea</taxon>
        <taxon>Methanobacteriati</taxon>
        <taxon>Methanobacteriota</taxon>
        <taxon>Stenosarchaea group</taxon>
        <taxon>Halobacteria</taxon>
        <taxon>Halobacteriales</taxon>
        <taxon>Haloarculaceae</taxon>
        <taxon>Halosimplex</taxon>
    </lineage>
</organism>
<dbReference type="EMBL" id="CP058910">
    <property type="protein sequence ID" value="QLH76486.1"/>
    <property type="molecule type" value="Genomic_DNA"/>
</dbReference>
<dbReference type="KEGG" id="hrr:HZS55_03830"/>
<evidence type="ECO:0000259" key="1">
    <source>
        <dbReference type="Pfam" id="PF20068"/>
    </source>
</evidence>
<dbReference type="Pfam" id="PF20068">
    <property type="entry name" value="Amphi-Trp"/>
    <property type="match status" value="1"/>
</dbReference>
<dbReference type="GeneID" id="56076963"/>
<dbReference type="OrthoDB" id="282103at2157"/>
<dbReference type="InterPro" id="IPR027598">
    <property type="entry name" value="Amphi-Trp_dom"/>
</dbReference>
<dbReference type="AlphaFoldDB" id="A0A7D5NYK4"/>
<gene>
    <name evidence="2" type="ORF">HZS55_03830</name>
</gene>